<name>A0A2U0HU94_9FLAO</name>
<proteinExistence type="inferred from homology"/>
<dbReference type="PANTHER" id="PTHR36842">
    <property type="entry name" value="PROTEIN TOLB HOMOLOG"/>
    <property type="match status" value="1"/>
</dbReference>
<evidence type="ECO:0008006" key="4">
    <source>
        <dbReference type="Google" id="ProtNLM"/>
    </source>
</evidence>
<organism evidence="2 3">
    <name type="scientific">Marixanthomonas spongiae</name>
    <dbReference type="NCBI Taxonomy" id="2174845"/>
    <lineage>
        <taxon>Bacteria</taxon>
        <taxon>Pseudomonadati</taxon>
        <taxon>Bacteroidota</taxon>
        <taxon>Flavobacteriia</taxon>
        <taxon>Flavobacteriales</taxon>
        <taxon>Flavobacteriaceae</taxon>
        <taxon>Marixanthomonas</taxon>
    </lineage>
</organism>
<evidence type="ECO:0000313" key="2">
    <source>
        <dbReference type="EMBL" id="PVW12415.1"/>
    </source>
</evidence>
<dbReference type="Pfam" id="PF07676">
    <property type="entry name" value="PD40"/>
    <property type="match status" value="4"/>
</dbReference>
<dbReference type="PROSITE" id="PS51257">
    <property type="entry name" value="PROKAR_LIPOPROTEIN"/>
    <property type="match status" value="1"/>
</dbReference>
<comment type="similarity">
    <text evidence="1">Belongs to the TolB family.</text>
</comment>
<dbReference type="Gene3D" id="2.120.10.30">
    <property type="entry name" value="TolB, C-terminal domain"/>
    <property type="match status" value="3"/>
</dbReference>
<protein>
    <recommendedName>
        <fullName evidence="4">WD40 repeat protein</fullName>
    </recommendedName>
</protein>
<dbReference type="Proteomes" id="UP000245962">
    <property type="component" value="Unassembled WGS sequence"/>
</dbReference>
<gene>
    <name evidence="2" type="ORF">DDV96_14980</name>
</gene>
<comment type="caution">
    <text evidence="2">The sequence shown here is derived from an EMBL/GenBank/DDBJ whole genome shotgun (WGS) entry which is preliminary data.</text>
</comment>
<dbReference type="OrthoDB" id="9815657at2"/>
<keyword evidence="3" id="KW-1185">Reference proteome</keyword>
<dbReference type="InterPro" id="IPR011659">
    <property type="entry name" value="WD40"/>
</dbReference>
<evidence type="ECO:0000256" key="1">
    <source>
        <dbReference type="ARBA" id="ARBA00009820"/>
    </source>
</evidence>
<dbReference type="PANTHER" id="PTHR36842:SF1">
    <property type="entry name" value="PROTEIN TOLB"/>
    <property type="match status" value="1"/>
</dbReference>
<dbReference type="EMBL" id="QEHR01000014">
    <property type="protein sequence ID" value="PVW12415.1"/>
    <property type="molecule type" value="Genomic_DNA"/>
</dbReference>
<accession>A0A2U0HU94</accession>
<dbReference type="SUPFAM" id="SSF82171">
    <property type="entry name" value="DPP6 N-terminal domain-like"/>
    <property type="match status" value="1"/>
</dbReference>
<reference evidence="2 3" key="1">
    <citation type="submission" date="2018-04" db="EMBL/GenBank/DDBJ databases">
        <title>Marixanthomonas spongiae HN-E44 sp. nov., isolated from a marine sponge.</title>
        <authorList>
            <person name="Luo L."/>
            <person name="Zhuang L."/>
        </authorList>
    </citation>
    <scope>NUCLEOTIDE SEQUENCE [LARGE SCALE GENOMIC DNA]</scope>
    <source>
        <strain evidence="2 3">HN-E44</strain>
    </source>
</reference>
<evidence type="ECO:0000313" key="3">
    <source>
        <dbReference type="Proteomes" id="UP000245962"/>
    </source>
</evidence>
<dbReference type="AlphaFoldDB" id="A0A2U0HU94"/>
<sequence>MRNTLLFILLLLLFSCKKISEESIRIAEADDMTKEMNSFSQEIQKKYDNDSLIYPEEKHFKSLRQVTFGGDNAEAYWSFDDKQLVFQSNFEGWGVGCDQMFLMDADETFKDKQPPMVSTGKGRTTCAYFMPDNKHIVYASTHLKDEECPEVPLRNNGKYVWPVYDSFDIFVADLEGNITAQLTDEPGYDAEATVSPKGDKIVFTSDRSGDLELYTMNLDGSGVKQITDELGYDGGAFFSPDGSKLIFRSSRPKTDSEIKEYKDLLAKGLVQPTEMELYICNADGSDLRQLTNLGNANWAPFFHPSGEKILFSSNFEAERGFPFNLYLIDIDGKNLERVTHGKTFDAFPVFSNDGKHLIFSSNRNNGGTRDTNLFIAEWQD</sequence>
<dbReference type="InterPro" id="IPR011042">
    <property type="entry name" value="6-blade_b-propeller_TolB-like"/>
</dbReference>